<keyword evidence="1" id="KW-0732">Signal</keyword>
<comment type="caution">
    <text evidence="2">The sequence shown here is derived from an EMBL/GenBank/DDBJ whole genome shotgun (WGS) entry which is preliminary data.</text>
</comment>
<evidence type="ECO:0000313" key="2">
    <source>
        <dbReference type="EMBL" id="GLJ79861.1"/>
    </source>
</evidence>
<feature type="signal peptide" evidence="1">
    <location>
        <begin position="1"/>
        <end position="26"/>
    </location>
</feature>
<protein>
    <submittedName>
        <fullName evidence="2">Uncharacterized protein</fullName>
    </submittedName>
</protein>
<dbReference type="EMBL" id="BSEO01000005">
    <property type="protein sequence ID" value="GLJ79861.1"/>
    <property type="molecule type" value="Genomic_DNA"/>
</dbReference>
<accession>A0A9W6M3D4</accession>
<sequence length="145" mass="15227">MRVMKGHRIVSAFSCFMLIAVVSGCAAESAGPASVAESVVRGVPETWTGPELDLLNGTPAVGWLSDDEFGVVTIGSSACPPVATSLEVVGAADLRVDFVESPNDTCSADMGATTHVFRLPGDIDQRPVTVTLSFTPEDRYPLFLP</sequence>
<reference evidence="2" key="2">
    <citation type="submission" date="2023-01" db="EMBL/GenBank/DDBJ databases">
        <authorList>
            <person name="Sun Q."/>
            <person name="Evtushenko L."/>
        </authorList>
    </citation>
    <scope>NUCLEOTIDE SEQUENCE</scope>
    <source>
        <strain evidence="2">VKM Ac-1447</strain>
    </source>
</reference>
<organism evidence="2 3">
    <name type="scientific">Microbacterium imperiale</name>
    <dbReference type="NCBI Taxonomy" id="33884"/>
    <lineage>
        <taxon>Bacteria</taxon>
        <taxon>Bacillati</taxon>
        <taxon>Actinomycetota</taxon>
        <taxon>Actinomycetes</taxon>
        <taxon>Micrococcales</taxon>
        <taxon>Microbacteriaceae</taxon>
        <taxon>Microbacterium</taxon>
    </lineage>
</organism>
<dbReference type="AlphaFoldDB" id="A0A9W6M3D4"/>
<evidence type="ECO:0000256" key="1">
    <source>
        <dbReference type="SAM" id="SignalP"/>
    </source>
</evidence>
<reference evidence="2" key="1">
    <citation type="journal article" date="2014" name="Int. J. Syst. Evol. Microbiol.">
        <title>Complete genome sequence of Corynebacterium casei LMG S-19264T (=DSM 44701T), isolated from a smear-ripened cheese.</title>
        <authorList>
            <consortium name="US DOE Joint Genome Institute (JGI-PGF)"/>
            <person name="Walter F."/>
            <person name="Albersmeier A."/>
            <person name="Kalinowski J."/>
            <person name="Ruckert C."/>
        </authorList>
    </citation>
    <scope>NUCLEOTIDE SEQUENCE</scope>
    <source>
        <strain evidence="2">VKM Ac-1447</strain>
    </source>
</reference>
<feature type="chain" id="PRO_5040927731" evidence="1">
    <location>
        <begin position="27"/>
        <end position="145"/>
    </location>
</feature>
<proteinExistence type="predicted"/>
<name>A0A9W6M3D4_9MICO</name>
<evidence type="ECO:0000313" key="3">
    <source>
        <dbReference type="Proteomes" id="UP001142317"/>
    </source>
</evidence>
<dbReference type="PROSITE" id="PS51257">
    <property type="entry name" value="PROKAR_LIPOPROTEIN"/>
    <property type="match status" value="1"/>
</dbReference>
<gene>
    <name evidence="2" type="ORF">GCM10017586_15430</name>
</gene>
<keyword evidence="3" id="KW-1185">Reference proteome</keyword>
<dbReference type="Proteomes" id="UP001142317">
    <property type="component" value="Unassembled WGS sequence"/>
</dbReference>